<proteinExistence type="predicted"/>
<organism evidence="1 2">
    <name type="scientific">Kitasatospora phosalacinea</name>
    <dbReference type="NCBI Taxonomy" id="2065"/>
    <lineage>
        <taxon>Bacteria</taxon>
        <taxon>Bacillati</taxon>
        <taxon>Actinomycetota</taxon>
        <taxon>Actinomycetes</taxon>
        <taxon>Kitasatosporales</taxon>
        <taxon>Streptomycetaceae</taxon>
        <taxon>Kitasatospora</taxon>
    </lineage>
</organism>
<dbReference type="InterPro" id="IPR024050">
    <property type="entry name" value="AICAR_Tfase_insert_dom_sf"/>
</dbReference>
<dbReference type="PANTHER" id="PTHR11692">
    <property type="entry name" value="BIFUNCTIONAL PURINE BIOSYNTHESIS PROTEIN PURH"/>
    <property type="match status" value="1"/>
</dbReference>
<comment type="caution">
    <text evidence="1">The sequence shown here is derived from an EMBL/GenBank/DDBJ whole genome shotgun (WGS) entry which is preliminary data.</text>
</comment>
<dbReference type="GO" id="GO:0003937">
    <property type="term" value="F:IMP cyclohydrolase activity"/>
    <property type="evidence" value="ECO:0007669"/>
    <property type="project" value="InterPro"/>
</dbReference>
<gene>
    <name evidence="1" type="ORF">Kpho01_49780</name>
</gene>
<dbReference type="Gene3D" id="3.40.140.20">
    <property type="match status" value="2"/>
</dbReference>
<evidence type="ECO:0000313" key="1">
    <source>
        <dbReference type="EMBL" id="GLW56967.1"/>
    </source>
</evidence>
<dbReference type="SUPFAM" id="SSF53927">
    <property type="entry name" value="Cytidine deaminase-like"/>
    <property type="match status" value="1"/>
</dbReference>
<dbReference type="Pfam" id="PF01808">
    <property type="entry name" value="AICARFT_IMPCHas"/>
    <property type="match status" value="1"/>
</dbReference>
<dbReference type="RefSeq" id="WP_033251112.1">
    <property type="nucleotide sequence ID" value="NZ_BSRX01000032.1"/>
</dbReference>
<reference evidence="1" key="1">
    <citation type="submission" date="2023-02" db="EMBL/GenBank/DDBJ databases">
        <title>Kitasatospora phosalacinea NBRC 14362.</title>
        <authorList>
            <person name="Ichikawa N."/>
            <person name="Sato H."/>
            <person name="Tonouchi N."/>
        </authorList>
    </citation>
    <scope>NUCLEOTIDE SEQUENCE</scope>
    <source>
        <strain evidence="1">NBRC 14362</strain>
    </source>
</reference>
<dbReference type="GO" id="GO:0004643">
    <property type="term" value="F:phosphoribosylaminoimidazolecarboxamide formyltransferase activity"/>
    <property type="evidence" value="ECO:0007669"/>
    <property type="project" value="InterPro"/>
</dbReference>
<dbReference type="Proteomes" id="UP001165143">
    <property type="component" value="Unassembled WGS sequence"/>
</dbReference>
<sequence>MDLRYGTNPQNTRARAEALPGTDLPLKLLQGQPSYVNLLDALNSWQLVSEAAALLGRPAAASFKHVSPAGAALAGPVDPATAELYAVDPAAVGPLTSAYLRARDADPKSSYGDFVAVSHEVDLELADLLVRVVSDGVVAPGYAPGVLDVLARKKNGRYLVLEARPGHVPPAVERREVHGLCLVQDVDTAPLTVDLLTDVRVGALTPATADDLLLGLAVLRRTQSNSVCYLRDGAALGIGAGQQSRVDCTRLAGAKTETWWLRRHPAVRALDFRPEVRRQDRINWQIRYLEGDLTPDERTRFAAALRGGGDVPDELGAAERAAWTARLDGVAFVSDGYLPFRDNVDHARRHGVTAIAEPGGSVRSAEVEAACAEHGITLVHTGLRLFHH</sequence>
<protein>
    <submittedName>
        <fullName evidence="1">5-aminoimidazole-4-carboxamide ribonucleotide transformylase</fullName>
    </submittedName>
</protein>
<dbReference type="GO" id="GO:0005829">
    <property type="term" value="C:cytosol"/>
    <property type="evidence" value="ECO:0007669"/>
    <property type="project" value="TreeGrafter"/>
</dbReference>
<dbReference type="SMART" id="SM00798">
    <property type="entry name" value="AICARFT_IMPCHas"/>
    <property type="match status" value="1"/>
</dbReference>
<dbReference type="InterPro" id="IPR002695">
    <property type="entry name" value="PurH-like"/>
</dbReference>
<dbReference type="AlphaFoldDB" id="A0A9W6URB0"/>
<dbReference type="Gene3D" id="1.10.287.440">
    <property type="match status" value="1"/>
</dbReference>
<evidence type="ECO:0000313" key="2">
    <source>
        <dbReference type="Proteomes" id="UP001165143"/>
    </source>
</evidence>
<dbReference type="EMBL" id="BSRX01000032">
    <property type="protein sequence ID" value="GLW56967.1"/>
    <property type="molecule type" value="Genomic_DNA"/>
</dbReference>
<dbReference type="InterPro" id="IPR024051">
    <property type="entry name" value="AICAR_Tfase_dup_dom_sf"/>
</dbReference>
<dbReference type="InterPro" id="IPR016193">
    <property type="entry name" value="Cytidine_deaminase-like"/>
</dbReference>
<dbReference type="OrthoDB" id="9802065at2"/>
<accession>A0A9W6URB0</accession>
<dbReference type="GO" id="GO:0006189">
    <property type="term" value="P:'de novo' IMP biosynthetic process"/>
    <property type="evidence" value="ECO:0007669"/>
    <property type="project" value="TreeGrafter"/>
</dbReference>
<name>A0A9W6URB0_9ACTN</name>
<dbReference type="NCBIfam" id="NF005492">
    <property type="entry name" value="PRK07106.1"/>
    <property type="match status" value="1"/>
</dbReference>
<dbReference type="PANTHER" id="PTHR11692:SF0">
    <property type="entry name" value="BIFUNCTIONAL PURINE BIOSYNTHESIS PROTEIN ATIC"/>
    <property type="match status" value="1"/>
</dbReference>